<evidence type="ECO:0000256" key="1">
    <source>
        <dbReference type="SAM" id="Phobius"/>
    </source>
</evidence>
<keyword evidence="4" id="KW-1185">Reference proteome</keyword>
<gene>
    <name evidence="3" type="ORF">HMN09_00153100</name>
</gene>
<evidence type="ECO:0000313" key="3">
    <source>
        <dbReference type="EMBL" id="KAF7320679.1"/>
    </source>
</evidence>
<dbReference type="EMBL" id="JACAZE010000002">
    <property type="protein sequence ID" value="KAF7320679.1"/>
    <property type="molecule type" value="Genomic_DNA"/>
</dbReference>
<keyword evidence="1" id="KW-0472">Membrane</keyword>
<evidence type="ECO:0000259" key="2">
    <source>
        <dbReference type="Pfam" id="PF20153"/>
    </source>
</evidence>
<protein>
    <recommendedName>
        <fullName evidence="2">DUF6535 domain-containing protein</fullName>
    </recommendedName>
</protein>
<accession>A0A8H6WQC7</accession>
<comment type="caution">
    <text evidence="3">The sequence shown here is derived from an EMBL/GenBank/DDBJ whole genome shotgun (WGS) entry which is preliminary data.</text>
</comment>
<feature type="transmembrane region" description="Helical" evidence="1">
    <location>
        <begin position="157"/>
        <end position="180"/>
    </location>
</feature>
<dbReference type="Proteomes" id="UP000613580">
    <property type="component" value="Unassembled WGS sequence"/>
</dbReference>
<keyword evidence="1" id="KW-0812">Transmembrane</keyword>
<evidence type="ECO:0000313" key="4">
    <source>
        <dbReference type="Proteomes" id="UP000613580"/>
    </source>
</evidence>
<feature type="transmembrane region" description="Helical" evidence="1">
    <location>
        <begin position="208"/>
        <end position="229"/>
    </location>
</feature>
<organism evidence="3 4">
    <name type="scientific">Mycena chlorophos</name>
    <name type="common">Agaric fungus</name>
    <name type="synonym">Agaricus chlorophos</name>
    <dbReference type="NCBI Taxonomy" id="658473"/>
    <lineage>
        <taxon>Eukaryota</taxon>
        <taxon>Fungi</taxon>
        <taxon>Dikarya</taxon>
        <taxon>Basidiomycota</taxon>
        <taxon>Agaricomycotina</taxon>
        <taxon>Agaricomycetes</taxon>
        <taxon>Agaricomycetidae</taxon>
        <taxon>Agaricales</taxon>
        <taxon>Marasmiineae</taxon>
        <taxon>Mycenaceae</taxon>
        <taxon>Mycena</taxon>
    </lineage>
</organism>
<reference evidence="3" key="1">
    <citation type="submission" date="2020-05" db="EMBL/GenBank/DDBJ databases">
        <title>Mycena genomes resolve the evolution of fungal bioluminescence.</title>
        <authorList>
            <person name="Tsai I.J."/>
        </authorList>
    </citation>
    <scope>NUCLEOTIDE SEQUENCE</scope>
    <source>
        <strain evidence="3">110903Hualien_Pintung</strain>
    </source>
</reference>
<proteinExistence type="predicted"/>
<feature type="domain" description="DUF6535" evidence="2">
    <location>
        <begin position="60"/>
        <end position="236"/>
    </location>
</feature>
<sequence>MSRTPENENAGEPGGLSLLRLVAVMEEQVDILRRMEERQRAADLSNQPMPEVPATSTSAWNALLRSTLAESIQPKVERWRSGLDALLVFLGLFSAVVTSFFVQSLTGLQQDETAVLVQLVSNLTDIVIALSGVPSTDLDIQQPAAFQPASSDVRLNAYWSLSLILSLSIAALAVACRGFLNAATTSSHTKASAKLIDIRTRWHASSRILGPTIEILPQLLVVPVMLFIAGLLDTMFSSVLSLSPIPVPILATSGLSLAFVLAVALLLGWTLANPGINPTGTAIPFRVLERMKSWAVSVGTSHAVSRHNTLRRAPRRVRKQPSAEHLSASAHLVYHDVVQSTHDDDTLNEAAAALYSVIQTFSVWPRYTVHASTTAGASVTSGLLAQERATLMHLLSPEASVRSNRTAAQVILRMQTANRIRYSETDMTELVPALLNAARLRLAVSPMQTLWDSPFVHAMAVVGNAGALCDPANQDTNSRTVCVPAVAFLASDYIDVQQLPSDSDPSSEHALRTRTISFIAEMLFSAVFATVAGPGADKSPQGRHALDAAVDDLLQPIALVEAPKSLSPSRKSTLSSDVLQIPLRQPNLPQVNAESLVGAFLYLPLPSRSVTSQPASGREGKHPATRSPDAELVLKLLLRWLTRQTSPATVIAAAEAHVGRVIRPDIWPTVLFFVVATLARTLLEPEPDPSNGPANIRQWLIPLARLCVSALRKIAMLHQFHPQLPGLVSCAADAVAQARNIPVDATLSRDHDILAAMRPDLVEIRAFIADGSWRWSAKERSDVLRRLDALEKDTNIWDHGRDKLQNSP</sequence>
<dbReference type="AlphaFoldDB" id="A0A8H6WQC7"/>
<feature type="transmembrane region" description="Helical" evidence="1">
    <location>
        <begin position="249"/>
        <end position="272"/>
    </location>
</feature>
<dbReference type="Pfam" id="PF20153">
    <property type="entry name" value="DUF6535"/>
    <property type="match status" value="1"/>
</dbReference>
<dbReference type="OrthoDB" id="3221808at2759"/>
<dbReference type="InterPro" id="IPR045338">
    <property type="entry name" value="DUF6535"/>
</dbReference>
<feature type="transmembrane region" description="Helical" evidence="1">
    <location>
        <begin position="83"/>
        <end position="102"/>
    </location>
</feature>
<keyword evidence="1" id="KW-1133">Transmembrane helix</keyword>
<name>A0A8H6WQC7_MYCCL</name>